<dbReference type="PANTHER" id="PTHR30146:SF109">
    <property type="entry name" value="HTH-TYPE TRANSCRIPTIONAL REGULATOR GALS"/>
    <property type="match status" value="1"/>
</dbReference>
<dbReference type="GO" id="GO:0000976">
    <property type="term" value="F:transcription cis-regulatory region binding"/>
    <property type="evidence" value="ECO:0007669"/>
    <property type="project" value="TreeGrafter"/>
</dbReference>
<feature type="compositionally biased region" description="Polar residues" evidence="4">
    <location>
        <begin position="345"/>
        <end position="362"/>
    </location>
</feature>
<keyword evidence="3" id="KW-0804">Transcription</keyword>
<name>D1NWI6_9BIFI</name>
<dbReference type="Pfam" id="PF00532">
    <property type="entry name" value="Peripla_BP_1"/>
    <property type="match status" value="1"/>
</dbReference>
<accession>D1NWI6</accession>
<reference evidence="6 7" key="1">
    <citation type="submission" date="2009-11" db="EMBL/GenBank/DDBJ databases">
        <authorList>
            <person name="Weinstock G."/>
            <person name="Sodergren E."/>
            <person name="Clifton S."/>
            <person name="Fulton L."/>
            <person name="Fulton B."/>
            <person name="Courtney L."/>
            <person name="Fronick C."/>
            <person name="Harrison M."/>
            <person name="Strong C."/>
            <person name="Farmer C."/>
            <person name="Delahaunty K."/>
            <person name="Markovic C."/>
            <person name="Hall O."/>
            <person name="Minx P."/>
            <person name="Tomlinson C."/>
            <person name="Mitreva M."/>
            <person name="Nelson J."/>
            <person name="Hou S."/>
            <person name="Wollam A."/>
            <person name="Pepin K.H."/>
            <person name="Johnson M."/>
            <person name="Bhonagiri V."/>
            <person name="Nash W.E."/>
            <person name="Warren W."/>
            <person name="Chinwalla A."/>
            <person name="Mardis E.R."/>
            <person name="Wilson R.K."/>
        </authorList>
    </citation>
    <scope>NUCLEOTIDE SEQUENCE [LARGE SCALE GENOMIC DNA]</scope>
    <source>
        <strain evidence="6 7">DSM 20093</strain>
    </source>
</reference>
<dbReference type="GO" id="GO:0003700">
    <property type="term" value="F:DNA-binding transcription factor activity"/>
    <property type="evidence" value="ECO:0007669"/>
    <property type="project" value="TreeGrafter"/>
</dbReference>
<organism evidence="6 7">
    <name type="scientific">Bifidobacterium gallicum DSM 20093 = LMG 11596</name>
    <dbReference type="NCBI Taxonomy" id="561180"/>
    <lineage>
        <taxon>Bacteria</taxon>
        <taxon>Bacillati</taxon>
        <taxon>Actinomycetota</taxon>
        <taxon>Actinomycetes</taxon>
        <taxon>Bifidobacteriales</taxon>
        <taxon>Bifidobacteriaceae</taxon>
        <taxon>Bifidobacterium</taxon>
    </lineage>
</organism>
<dbReference type="InterPro" id="IPR001761">
    <property type="entry name" value="Peripla_BP/Lac1_sug-bd_dom"/>
</dbReference>
<dbReference type="STRING" id="561180.BIFGAL_04239"/>
<proteinExistence type="predicted"/>
<dbReference type="eggNOG" id="COG1609">
    <property type="taxonomic scope" value="Bacteria"/>
</dbReference>
<dbReference type="SUPFAM" id="SSF47413">
    <property type="entry name" value="lambda repressor-like DNA-binding domains"/>
    <property type="match status" value="1"/>
</dbReference>
<dbReference type="AlphaFoldDB" id="D1NWI6"/>
<evidence type="ECO:0000313" key="6">
    <source>
        <dbReference type="EMBL" id="EFA22472.1"/>
    </source>
</evidence>
<dbReference type="CDD" id="cd06267">
    <property type="entry name" value="PBP1_LacI_sugar_binding-like"/>
    <property type="match status" value="1"/>
</dbReference>
<keyword evidence="2" id="KW-0238">DNA-binding</keyword>
<dbReference type="PROSITE" id="PS50932">
    <property type="entry name" value="HTH_LACI_2"/>
    <property type="match status" value="1"/>
</dbReference>
<dbReference type="Proteomes" id="UP000003656">
    <property type="component" value="Unassembled WGS sequence"/>
</dbReference>
<sequence>MPVRRVTLKDVAAMAGVAVATASLVLNGRQARVADATRERILQAAADLNYVPNQNARSLVTKRSMLIALIVPDIENLFFASLCKCLEDQCAASGYSLIMANSDDSRATERALIDKLTSRGVDGIMIIASRESYEDADEFRRQVENIDCPVILLDRLFDGDWCDGVGVDNLRGGALAAQCLANAGHTRIACVTGGSDSRNADARVWGFLGALEALGQPVAPEYIVDGGYRFEGGQRAAQQLLRTDATAVFCCNDIMASGFIQQCVRDGVRVPEDVSVMGYDDVLQRYGMRHDLTTVMQDVEELAKQGWMRLHKQINAIDRRIAHERAGKTETRSAAARDAQHGLADSTSGAGKSSQTEASQTALGGRQAAEPAVGTNHMHALGAGKSWLTHARTLLLEPTLAMRETVAPPRS</sequence>
<dbReference type="SMART" id="SM00354">
    <property type="entry name" value="HTH_LACI"/>
    <property type="match status" value="1"/>
</dbReference>
<gene>
    <name evidence="6" type="ORF">BIFGAL_04239</name>
</gene>
<dbReference type="InterPro" id="IPR000843">
    <property type="entry name" value="HTH_LacI"/>
</dbReference>
<dbReference type="InterPro" id="IPR010982">
    <property type="entry name" value="Lambda_DNA-bd_dom_sf"/>
</dbReference>
<dbReference type="EMBL" id="ABXB03000004">
    <property type="protein sequence ID" value="EFA22472.1"/>
    <property type="molecule type" value="Genomic_DNA"/>
</dbReference>
<protein>
    <submittedName>
        <fullName evidence="6">Sugar-binding domain protein</fullName>
    </submittedName>
</protein>
<dbReference type="SUPFAM" id="SSF53822">
    <property type="entry name" value="Periplasmic binding protein-like I"/>
    <property type="match status" value="1"/>
</dbReference>
<evidence type="ECO:0000313" key="7">
    <source>
        <dbReference type="Proteomes" id="UP000003656"/>
    </source>
</evidence>
<dbReference type="Gene3D" id="1.10.260.40">
    <property type="entry name" value="lambda repressor-like DNA-binding domains"/>
    <property type="match status" value="1"/>
</dbReference>
<dbReference type="CDD" id="cd01392">
    <property type="entry name" value="HTH_LacI"/>
    <property type="match status" value="1"/>
</dbReference>
<dbReference type="OrthoDB" id="37081at2"/>
<evidence type="ECO:0000256" key="4">
    <source>
        <dbReference type="SAM" id="MobiDB-lite"/>
    </source>
</evidence>
<dbReference type="InterPro" id="IPR028082">
    <property type="entry name" value="Peripla_BP_I"/>
</dbReference>
<comment type="caution">
    <text evidence="6">The sequence shown here is derived from an EMBL/GenBank/DDBJ whole genome shotgun (WGS) entry which is preliminary data.</text>
</comment>
<feature type="domain" description="HTH lacI-type" evidence="5">
    <location>
        <begin position="6"/>
        <end position="61"/>
    </location>
</feature>
<dbReference type="Pfam" id="PF00356">
    <property type="entry name" value="LacI"/>
    <property type="match status" value="1"/>
</dbReference>
<evidence type="ECO:0000256" key="2">
    <source>
        <dbReference type="ARBA" id="ARBA00023125"/>
    </source>
</evidence>
<evidence type="ECO:0000256" key="1">
    <source>
        <dbReference type="ARBA" id="ARBA00023015"/>
    </source>
</evidence>
<keyword evidence="1" id="KW-0805">Transcription regulation</keyword>
<evidence type="ECO:0000256" key="3">
    <source>
        <dbReference type="ARBA" id="ARBA00023163"/>
    </source>
</evidence>
<dbReference type="Gene3D" id="3.40.50.2300">
    <property type="match status" value="2"/>
</dbReference>
<dbReference type="PANTHER" id="PTHR30146">
    <property type="entry name" value="LACI-RELATED TRANSCRIPTIONAL REPRESSOR"/>
    <property type="match status" value="1"/>
</dbReference>
<evidence type="ECO:0000259" key="5">
    <source>
        <dbReference type="PROSITE" id="PS50932"/>
    </source>
</evidence>
<feature type="region of interest" description="Disordered" evidence="4">
    <location>
        <begin position="326"/>
        <end position="372"/>
    </location>
</feature>
<dbReference type="RefSeq" id="WP_006295701.1">
    <property type="nucleotide sequence ID" value="NZ_ABXB03000004.1"/>
</dbReference>